<evidence type="ECO:0000313" key="2">
    <source>
        <dbReference type="EMBL" id="WCL52901.1"/>
    </source>
</evidence>
<dbReference type="EMBL" id="CP116805">
    <property type="protein sequence ID" value="WCL52901.1"/>
    <property type="molecule type" value="Genomic_DNA"/>
</dbReference>
<evidence type="ECO:0000256" key="1">
    <source>
        <dbReference type="ARBA" id="ARBA00007613"/>
    </source>
</evidence>
<organism evidence="2 3">
    <name type="scientific">Gimibacter soli</name>
    <dbReference type="NCBI Taxonomy" id="3024400"/>
    <lineage>
        <taxon>Bacteria</taxon>
        <taxon>Pseudomonadati</taxon>
        <taxon>Pseudomonadota</taxon>
        <taxon>Alphaproteobacteria</taxon>
        <taxon>Kordiimonadales</taxon>
        <taxon>Temperatibacteraceae</taxon>
        <taxon>Gimibacter</taxon>
    </lineage>
</organism>
<dbReference type="Gene3D" id="1.20.1600.10">
    <property type="entry name" value="Outer membrane efflux proteins (OEP)"/>
    <property type="match status" value="1"/>
</dbReference>
<comment type="similarity">
    <text evidence="1">Belongs to the outer membrane factor (OMF) (TC 1.B.17) family.</text>
</comment>
<dbReference type="Proteomes" id="UP001217500">
    <property type="component" value="Chromosome"/>
</dbReference>
<proteinExistence type="inferred from homology"/>
<dbReference type="SUPFAM" id="SSF56954">
    <property type="entry name" value="Outer membrane efflux proteins (OEP)"/>
    <property type="match status" value="1"/>
</dbReference>
<dbReference type="KEGG" id="gso:PH603_10155"/>
<dbReference type="PANTHER" id="PTHR30203:SF24">
    <property type="entry name" value="BLR4935 PROTEIN"/>
    <property type="match status" value="1"/>
</dbReference>
<dbReference type="AlphaFoldDB" id="A0AAE9XME2"/>
<dbReference type="GO" id="GO:0015562">
    <property type="term" value="F:efflux transmembrane transporter activity"/>
    <property type="evidence" value="ECO:0007669"/>
    <property type="project" value="InterPro"/>
</dbReference>
<gene>
    <name evidence="2" type="ORF">PH603_10155</name>
</gene>
<dbReference type="RefSeq" id="WP_289502389.1">
    <property type="nucleotide sequence ID" value="NZ_CP116805.1"/>
</dbReference>
<dbReference type="PANTHER" id="PTHR30203">
    <property type="entry name" value="OUTER MEMBRANE CATION EFFLUX PROTEIN"/>
    <property type="match status" value="1"/>
</dbReference>
<dbReference type="InterPro" id="IPR003423">
    <property type="entry name" value="OMP_efflux"/>
</dbReference>
<dbReference type="Pfam" id="PF02321">
    <property type="entry name" value="OEP"/>
    <property type="match status" value="1"/>
</dbReference>
<keyword evidence="3" id="KW-1185">Reference proteome</keyword>
<protein>
    <submittedName>
        <fullName evidence="2">TolC family protein</fullName>
    </submittedName>
</protein>
<sequence length="413" mass="45412">MKYMRHALMGVAAIGLCTGMVQSGPAACADGQKRPVLHEFIEQVTNEHPALMASEAALAAARARAKGQSRPIYNPEVEVAYENAAEVTKEVGLSQTFDWSGKRKARSGVGRAEVDAAEARFEIARKALLSDILKALSDYQTASRLLEVASQRETLSERFLDLATRRQKAGEMPQAELLTARLALAEARAAKNAAMLALSMAEEGLVAITGEDRQIWPHLTGAPLQTVVAPETAAYEGLPELRLAQAQTEIARARIRVAKTERMPDPTVGVRVGEEGNSSLVGLSASIPIPIRNSYRDEVNAAGSDLVEAQQSYYAENRRIRARYDASLKRYMAASRAWSLWQDQGADPLKEQRLLLDKLLEARQIGAIDYLIQLNQTFATEEASVELKGRLWNAWIDWQDAGATVEEWLETIQ</sequence>
<evidence type="ECO:0000313" key="3">
    <source>
        <dbReference type="Proteomes" id="UP001217500"/>
    </source>
</evidence>
<reference evidence="2" key="1">
    <citation type="submission" date="2023-01" db="EMBL/GenBank/DDBJ databases">
        <title>The genome sequence of Kordiimonadaceae bacterium 6D33.</title>
        <authorList>
            <person name="Liu Y."/>
        </authorList>
    </citation>
    <scope>NUCLEOTIDE SEQUENCE</scope>
    <source>
        <strain evidence="2">6D33</strain>
    </source>
</reference>
<dbReference type="InterPro" id="IPR010131">
    <property type="entry name" value="MdtP/NodT-like"/>
</dbReference>
<name>A0AAE9XME2_9PROT</name>
<accession>A0AAE9XME2</accession>